<dbReference type="InterPro" id="IPR018632">
    <property type="entry name" value="AAA-associated_dom_C"/>
</dbReference>
<dbReference type="CDD" id="cd03293">
    <property type="entry name" value="ABC_NrtD_SsuB_transporters"/>
    <property type="match status" value="1"/>
</dbReference>
<keyword evidence="2" id="KW-0813">Transport</keyword>
<dbReference type="Proteomes" id="UP001360424">
    <property type="component" value="Chromosome"/>
</dbReference>
<keyword evidence="3" id="KW-0547">Nucleotide-binding</keyword>
<dbReference type="SUPFAM" id="SSF52540">
    <property type="entry name" value="P-loop containing nucleoside triphosphate hydrolases"/>
    <property type="match status" value="1"/>
</dbReference>
<dbReference type="GO" id="GO:0005524">
    <property type="term" value="F:ATP binding"/>
    <property type="evidence" value="ECO:0007669"/>
    <property type="project" value="UniProtKB-KW"/>
</dbReference>
<comment type="similarity">
    <text evidence="1">Belongs to the ABC transporter superfamily.</text>
</comment>
<gene>
    <name evidence="6" type="ORF">RQL38_01810</name>
</gene>
<dbReference type="Gene3D" id="3.40.50.300">
    <property type="entry name" value="P-loop containing nucleotide triphosphate hydrolases"/>
    <property type="match status" value="1"/>
</dbReference>
<dbReference type="InterPro" id="IPR017871">
    <property type="entry name" value="ABC_transporter-like_CS"/>
</dbReference>
<feature type="domain" description="ABC transporter" evidence="5">
    <location>
        <begin position="13"/>
        <end position="248"/>
    </location>
</feature>
<dbReference type="PROSITE" id="PS00211">
    <property type="entry name" value="ABC_TRANSPORTER_1"/>
    <property type="match status" value="1"/>
</dbReference>
<protein>
    <submittedName>
        <fullName evidence="6">Nitrate/sulfonate/bicarbonate ABC transporter ATP-binding protein</fullName>
    </submittedName>
</protein>
<dbReference type="InterPro" id="IPR050166">
    <property type="entry name" value="ABC_transporter_ATP-bind"/>
</dbReference>
<keyword evidence="7" id="KW-1185">Reference proteome</keyword>
<evidence type="ECO:0000313" key="6">
    <source>
        <dbReference type="EMBL" id="WWR11882.1"/>
    </source>
</evidence>
<evidence type="ECO:0000259" key="5">
    <source>
        <dbReference type="PROSITE" id="PS50893"/>
    </source>
</evidence>
<dbReference type="InterPro" id="IPR003439">
    <property type="entry name" value="ABC_transporter-like_ATP-bd"/>
</dbReference>
<organism evidence="6 7">
    <name type="scientific">Candidatus Legionella polyplacis</name>
    <dbReference type="NCBI Taxonomy" id="2005262"/>
    <lineage>
        <taxon>Bacteria</taxon>
        <taxon>Pseudomonadati</taxon>
        <taxon>Pseudomonadota</taxon>
        <taxon>Gammaproteobacteria</taxon>
        <taxon>Legionellales</taxon>
        <taxon>Legionellaceae</taxon>
        <taxon>Legionella</taxon>
    </lineage>
</organism>
<evidence type="ECO:0000256" key="1">
    <source>
        <dbReference type="ARBA" id="ARBA00005417"/>
    </source>
</evidence>
<dbReference type="InterPro" id="IPR027417">
    <property type="entry name" value="P-loop_NTPase"/>
</dbReference>
<dbReference type="Pfam" id="PF00005">
    <property type="entry name" value="ABC_tran"/>
    <property type="match status" value="1"/>
</dbReference>
<dbReference type="SMART" id="SM00382">
    <property type="entry name" value="AAA"/>
    <property type="match status" value="1"/>
</dbReference>
<sequence>MIYNSELSSKVIISLEKCSKVFKKGFRKDLLVFDEISFQLKDKEIVTILGKSGSGKSTLLRIIAGLIPPSSGKVIYRGKEIFGPVPGIAMVFQSFALMPWLTVLENVELGLEAQGVSKKERRIRSIETIDIIGLDGFESAFPKELSGGMCQRVGLARALVVDPDVLLMDEPFSALDVLTAENLKSDLLRLLEQKKTNINAILLVTHNIEEAVMLSDRIIIFGSDPGYISAEVEVNLLKPRNPNKSEFRDFVDHVYRLMTTEPRYQSKCTKNKKQINLWYRLPDVDPAELSGLIETMKFFKGNIELLDLADELMMDIDDLFPILESLTILGFADVSDGKIKLSILGVQFSNADLQGRKRIFSCCLLEKVFLARYIRYVLDQKYDHQVSEEYFLNKLEYYLDEKESKRVLHTMIDWARYAEIFAYDFNTGILSLENPGIKEK</sequence>
<reference evidence="6" key="1">
    <citation type="submission" date="2023-09" db="EMBL/GenBank/DDBJ databases">
        <title>Genomes of two closely related lineages of the louse Polyplax serrata with different host specificities.</title>
        <authorList>
            <person name="Martinu J."/>
            <person name="Tarabai H."/>
            <person name="Stefka J."/>
            <person name="Hypsa V."/>
        </authorList>
    </citation>
    <scope>NUCLEOTIDE SEQUENCE [LARGE SCALE GENOMIC DNA]</scope>
    <source>
        <strain evidence="6">HR10_N</strain>
    </source>
</reference>
<dbReference type="EMBL" id="CP135136">
    <property type="protein sequence ID" value="WWR11882.1"/>
    <property type="molecule type" value="Genomic_DNA"/>
</dbReference>
<dbReference type="Pfam" id="PF09821">
    <property type="entry name" value="AAA_assoc_C"/>
    <property type="match status" value="1"/>
</dbReference>
<evidence type="ECO:0000256" key="3">
    <source>
        <dbReference type="ARBA" id="ARBA00022741"/>
    </source>
</evidence>
<proteinExistence type="inferred from homology"/>
<dbReference type="InterPro" id="IPR003593">
    <property type="entry name" value="AAA+_ATPase"/>
</dbReference>
<accession>A0ABZ2GWR8</accession>
<evidence type="ECO:0000313" key="7">
    <source>
        <dbReference type="Proteomes" id="UP001360424"/>
    </source>
</evidence>
<dbReference type="PANTHER" id="PTHR42788">
    <property type="entry name" value="TAURINE IMPORT ATP-BINDING PROTEIN-RELATED"/>
    <property type="match status" value="1"/>
</dbReference>
<keyword evidence="4 6" id="KW-0067">ATP-binding</keyword>
<evidence type="ECO:0000256" key="4">
    <source>
        <dbReference type="ARBA" id="ARBA00022840"/>
    </source>
</evidence>
<dbReference type="PANTHER" id="PTHR42788:SF13">
    <property type="entry name" value="ALIPHATIC SULFONATES IMPORT ATP-BINDING PROTEIN SSUB"/>
    <property type="match status" value="1"/>
</dbReference>
<evidence type="ECO:0000256" key="2">
    <source>
        <dbReference type="ARBA" id="ARBA00022448"/>
    </source>
</evidence>
<dbReference type="RefSeq" id="WP_338521328.1">
    <property type="nucleotide sequence ID" value="NZ_CP135136.1"/>
</dbReference>
<name>A0ABZ2GWR8_9GAMM</name>
<dbReference type="PROSITE" id="PS50893">
    <property type="entry name" value="ABC_TRANSPORTER_2"/>
    <property type="match status" value="1"/>
</dbReference>